<accession>A0A1R1Y9E1</accession>
<dbReference type="AlphaFoldDB" id="A0A1R1Y9E1"/>
<proteinExistence type="predicted"/>
<gene>
    <name evidence="1" type="ORF">AYI69_g4961</name>
</gene>
<name>A0A1R1Y9E1_9FUNG</name>
<reference evidence="2" key="1">
    <citation type="submission" date="2017-01" db="EMBL/GenBank/DDBJ databases">
        <authorList>
            <person name="Wang Y."/>
            <person name="White M."/>
            <person name="Kvist S."/>
            <person name="Moncalvo J.-M."/>
        </authorList>
    </citation>
    <scope>NUCLEOTIDE SEQUENCE [LARGE SCALE GENOMIC DNA]</scope>
    <source>
        <strain evidence="2">ID-206-W2</strain>
    </source>
</reference>
<keyword evidence="2" id="KW-1185">Reference proteome</keyword>
<dbReference type="Proteomes" id="UP000187429">
    <property type="component" value="Unassembled WGS sequence"/>
</dbReference>
<evidence type="ECO:0000313" key="2">
    <source>
        <dbReference type="Proteomes" id="UP000187429"/>
    </source>
</evidence>
<organism evidence="1 2">
    <name type="scientific">Smittium culicis</name>
    <dbReference type="NCBI Taxonomy" id="133412"/>
    <lineage>
        <taxon>Eukaryota</taxon>
        <taxon>Fungi</taxon>
        <taxon>Fungi incertae sedis</taxon>
        <taxon>Zoopagomycota</taxon>
        <taxon>Kickxellomycotina</taxon>
        <taxon>Harpellomycetes</taxon>
        <taxon>Harpellales</taxon>
        <taxon>Legeriomycetaceae</taxon>
        <taxon>Smittium</taxon>
    </lineage>
</organism>
<protein>
    <submittedName>
        <fullName evidence="1">Uncharacterized protein</fullName>
    </submittedName>
</protein>
<comment type="caution">
    <text evidence="1">The sequence shown here is derived from an EMBL/GenBank/DDBJ whole genome shotgun (WGS) entry which is preliminary data.</text>
</comment>
<sequence length="76" mass="9121">MIYWCVKVYLVFYRQIRQRKHLYCFVVITNKNAGISIVRRRAARTEKLNRTVSEINPEHVRFFITKTLKPLCTAAF</sequence>
<dbReference type="EMBL" id="LSSM01002018">
    <property type="protein sequence ID" value="OMJ23480.1"/>
    <property type="molecule type" value="Genomic_DNA"/>
</dbReference>
<evidence type="ECO:0000313" key="1">
    <source>
        <dbReference type="EMBL" id="OMJ23480.1"/>
    </source>
</evidence>